<feature type="domain" description="Carrier" evidence="1">
    <location>
        <begin position="3"/>
        <end position="80"/>
    </location>
</feature>
<dbReference type="InterPro" id="IPR009081">
    <property type="entry name" value="PP-bd_ACP"/>
</dbReference>
<protein>
    <submittedName>
        <fullName evidence="2">Acyl carrier protein</fullName>
    </submittedName>
</protein>
<evidence type="ECO:0000259" key="1">
    <source>
        <dbReference type="PROSITE" id="PS50075"/>
    </source>
</evidence>
<dbReference type="Pfam" id="PF00550">
    <property type="entry name" value="PP-binding"/>
    <property type="match status" value="1"/>
</dbReference>
<dbReference type="RefSeq" id="WP_050725712.1">
    <property type="nucleotide sequence ID" value="NZ_CP012332.1"/>
</dbReference>
<dbReference type="KEGG" id="vin:AKJ08_1783"/>
<sequence length="85" mass="9647">MSPAEEEVLAEVRRIAAAELGWKTPIDPRHELVADLRLDSIGMLTVVQLLEDRFRIALAEGDEAEIRTVEELVRLVARRRAEADR</sequence>
<dbReference type="Gene3D" id="1.10.1200.10">
    <property type="entry name" value="ACP-like"/>
    <property type="match status" value="1"/>
</dbReference>
<keyword evidence="3" id="KW-1185">Reference proteome</keyword>
<dbReference type="OrthoDB" id="5382944at2"/>
<dbReference type="SUPFAM" id="SSF47336">
    <property type="entry name" value="ACP-like"/>
    <property type="match status" value="1"/>
</dbReference>
<organism evidence="2 3">
    <name type="scientific">Vulgatibacter incomptus</name>
    <dbReference type="NCBI Taxonomy" id="1391653"/>
    <lineage>
        <taxon>Bacteria</taxon>
        <taxon>Pseudomonadati</taxon>
        <taxon>Myxococcota</taxon>
        <taxon>Myxococcia</taxon>
        <taxon>Myxococcales</taxon>
        <taxon>Cystobacterineae</taxon>
        <taxon>Vulgatibacteraceae</taxon>
        <taxon>Vulgatibacter</taxon>
    </lineage>
</organism>
<accession>A0A0K1PDB6</accession>
<dbReference type="PROSITE" id="PS50075">
    <property type="entry name" value="CARRIER"/>
    <property type="match status" value="1"/>
</dbReference>
<dbReference type="AlphaFoldDB" id="A0A0K1PDB6"/>
<dbReference type="EMBL" id="CP012332">
    <property type="protein sequence ID" value="AKU91396.1"/>
    <property type="molecule type" value="Genomic_DNA"/>
</dbReference>
<proteinExistence type="predicted"/>
<dbReference type="InterPro" id="IPR036736">
    <property type="entry name" value="ACP-like_sf"/>
</dbReference>
<evidence type="ECO:0000313" key="2">
    <source>
        <dbReference type="EMBL" id="AKU91396.1"/>
    </source>
</evidence>
<reference evidence="2 3" key="1">
    <citation type="submission" date="2015-08" db="EMBL/GenBank/DDBJ databases">
        <authorList>
            <person name="Babu N.S."/>
            <person name="Beckwith C.J."/>
            <person name="Beseler K.G."/>
            <person name="Brison A."/>
            <person name="Carone J.V."/>
            <person name="Caskin T.P."/>
            <person name="Diamond M."/>
            <person name="Durham M.E."/>
            <person name="Foxe J.M."/>
            <person name="Go M."/>
            <person name="Henderson B.A."/>
            <person name="Jones I.B."/>
            <person name="McGettigan J.A."/>
            <person name="Micheletti S.J."/>
            <person name="Nasrallah M.E."/>
            <person name="Ortiz D."/>
            <person name="Piller C.R."/>
            <person name="Privatt S.R."/>
            <person name="Schneider S.L."/>
            <person name="Sharp S."/>
            <person name="Smith T.C."/>
            <person name="Stanton J.D."/>
            <person name="Ullery H.E."/>
            <person name="Wilson R.J."/>
            <person name="Serrano M.G."/>
            <person name="Buck G."/>
            <person name="Lee V."/>
            <person name="Wang Y."/>
            <person name="Carvalho R."/>
            <person name="Voegtly L."/>
            <person name="Shi R."/>
            <person name="Duckworth R."/>
            <person name="Johnson A."/>
            <person name="Loviza R."/>
            <person name="Walstead R."/>
            <person name="Shah Z."/>
            <person name="Kiflezghi M."/>
            <person name="Wade K."/>
            <person name="Ball S.L."/>
            <person name="Bradley K.W."/>
            <person name="Asai D.J."/>
            <person name="Bowman C.A."/>
            <person name="Russell D.A."/>
            <person name="Pope W.H."/>
            <person name="Jacobs-Sera D."/>
            <person name="Hendrix R.W."/>
            <person name="Hatfull G.F."/>
        </authorList>
    </citation>
    <scope>NUCLEOTIDE SEQUENCE [LARGE SCALE GENOMIC DNA]</scope>
    <source>
        <strain evidence="2 3">DSM 27710</strain>
    </source>
</reference>
<name>A0A0K1PDB6_9BACT</name>
<evidence type="ECO:0000313" key="3">
    <source>
        <dbReference type="Proteomes" id="UP000055590"/>
    </source>
</evidence>
<gene>
    <name evidence="2" type="ORF">AKJ08_1783</name>
</gene>
<dbReference type="STRING" id="1391653.AKJ08_1783"/>
<dbReference type="Proteomes" id="UP000055590">
    <property type="component" value="Chromosome"/>
</dbReference>